<keyword evidence="1" id="KW-1003">Cell membrane</keyword>
<dbReference type="Proteomes" id="UP000032633">
    <property type="component" value="Chromosome"/>
</dbReference>
<evidence type="ECO:0000256" key="4">
    <source>
        <dbReference type="ARBA" id="ARBA00023139"/>
    </source>
</evidence>
<keyword evidence="3" id="KW-0472">Membrane</keyword>
<feature type="compositionally biased region" description="Polar residues" evidence="6">
    <location>
        <begin position="36"/>
        <end position="48"/>
    </location>
</feature>
<dbReference type="EMBL" id="CP011058">
    <property type="protein sequence ID" value="AJY75342.1"/>
    <property type="molecule type" value="Genomic_DNA"/>
</dbReference>
<dbReference type="PANTHER" id="PTHR43649:SF33">
    <property type="entry name" value="POLYGALACTURONAN_RHAMNOGALACTURONAN-BINDING PROTEIN YTCQ"/>
    <property type="match status" value="1"/>
</dbReference>
<dbReference type="SUPFAM" id="SSF53850">
    <property type="entry name" value="Periplasmic binding protein-like II"/>
    <property type="match status" value="1"/>
</dbReference>
<dbReference type="HOGENOM" id="CLU_021021_3_0_9"/>
<name>A0A0D5NK15_9BACL</name>
<organism evidence="8 9">
    <name type="scientific">Paenibacillus beijingensis</name>
    <dbReference type="NCBI Taxonomy" id="1126833"/>
    <lineage>
        <taxon>Bacteria</taxon>
        <taxon>Bacillati</taxon>
        <taxon>Bacillota</taxon>
        <taxon>Bacilli</taxon>
        <taxon>Bacillales</taxon>
        <taxon>Paenibacillaceae</taxon>
        <taxon>Paenibacillus</taxon>
    </lineage>
</organism>
<keyword evidence="2 7" id="KW-0732">Signal</keyword>
<evidence type="ECO:0000313" key="9">
    <source>
        <dbReference type="Proteomes" id="UP000032633"/>
    </source>
</evidence>
<evidence type="ECO:0000313" key="8">
    <source>
        <dbReference type="EMBL" id="AJY75342.1"/>
    </source>
</evidence>
<evidence type="ECO:0000256" key="3">
    <source>
        <dbReference type="ARBA" id="ARBA00023136"/>
    </source>
</evidence>
<dbReference type="Gene3D" id="3.40.190.10">
    <property type="entry name" value="Periplasmic binding protein-like II"/>
    <property type="match status" value="2"/>
</dbReference>
<evidence type="ECO:0000256" key="2">
    <source>
        <dbReference type="ARBA" id="ARBA00022729"/>
    </source>
</evidence>
<reference evidence="8 9" key="1">
    <citation type="journal article" date="2015" name="J. Biotechnol.">
        <title>Complete genome sequence of Paenibacillus beijingensis 7188(T) (=DSM 24997(T)), a novel rhizobacterium from jujube garden soil.</title>
        <authorList>
            <person name="Kwak Y."/>
            <person name="Shin J.H."/>
        </authorList>
    </citation>
    <scope>NUCLEOTIDE SEQUENCE [LARGE SCALE GENOMIC DNA]</scope>
    <source>
        <strain evidence="8 9">DSM 24997</strain>
    </source>
</reference>
<keyword evidence="5" id="KW-0449">Lipoprotein</keyword>
<gene>
    <name evidence="8" type="ORF">VN24_13120</name>
</gene>
<evidence type="ECO:0000256" key="5">
    <source>
        <dbReference type="ARBA" id="ARBA00023288"/>
    </source>
</evidence>
<accession>A0A0D5NK15</accession>
<evidence type="ECO:0008006" key="10">
    <source>
        <dbReference type="Google" id="ProtNLM"/>
    </source>
</evidence>
<dbReference type="InterPro" id="IPR006059">
    <property type="entry name" value="SBP"/>
</dbReference>
<keyword evidence="4" id="KW-0564">Palmitate</keyword>
<dbReference type="PANTHER" id="PTHR43649">
    <property type="entry name" value="ARABINOSE-BINDING PROTEIN-RELATED"/>
    <property type="match status" value="1"/>
</dbReference>
<dbReference type="OrthoDB" id="9787283at2"/>
<dbReference type="PROSITE" id="PS51257">
    <property type="entry name" value="PROKAR_LIPOPROTEIN"/>
    <property type="match status" value="1"/>
</dbReference>
<reference evidence="9" key="2">
    <citation type="submission" date="2015-03" db="EMBL/GenBank/DDBJ databases">
        <title>Genome sequence of Paenibacillus beijingensis strain DSM 24997T.</title>
        <authorList>
            <person name="Kwak Y."/>
            <person name="Shin J.-H."/>
        </authorList>
    </citation>
    <scope>NUCLEOTIDE SEQUENCE [LARGE SCALE GENOMIC DNA]</scope>
    <source>
        <strain evidence="9">DSM 24997</strain>
    </source>
</reference>
<dbReference type="InterPro" id="IPR050490">
    <property type="entry name" value="Bact_solute-bd_prot1"/>
</dbReference>
<proteinExistence type="predicted"/>
<dbReference type="AlphaFoldDB" id="A0A0D5NK15"/>
<evidence type="ECO:0000256" key="7">
    <source>
        <dbReference type="SAM" id="SignalP"/>
    </source>
</evidence>
<evidence type="ECO:0000256" key="6">
    <source>
        <dbReference type="SAM" id="MobiDB-lite"/>
    </source>
</evidence>
<dbReference type="RefSeq" id="WP_045670771.1">
    <property type="nucleotide sequence ID" value="NZ_CP011058.1"/>
</dbReference>
<dbReference type="PATRIC" id="fig|1126833.4.peg.2860"/>
<protein>
    <recommendedName>
        <fullName evidence="10">ABC transporter substrate-binding protein</fullName>
    </recommendedName>
</protein>
<dbReference type="STRING" id="1126833.VN24_13120"/>
<sequence length="523" mass="58497">MRHPARSVKVLVALLLVFLSACSGTNEGKGPESGANAGSSGTNQSQKNGADAQEEPVTIKVMASFSSANPSPADQAFIKKIEEANNVKLEFVVPPASGYQEQLQLTLVSGDYPDVVMFPSESADVYLNAVNDGILVPVQSYLEQAPNLKKYSYDVSFEALKTKQNEDIYGIPRTSIARFDNFIVRKDWLDKIGFAVPDNYEITREQFTDILRKFTFDDPDNNGADDTYGYAGFLNANKVLQPVLNAQLGYYGWQPSKGSYPYISPEFDRETDTYKNILSYTQQLYKEGVMDPDSPINDKLTADERFKRGITGVTSGFAGIIKNIELEMQKLNPNAELTYLFVKNDQGEVKGAAYGAGMAGLWSVTKNAKHPEKIVQVMDWLLSDEGWDLVTYGIEGIEYTVENGQKVYKDSTSPVWRREIARRSGDADFFIAPSLSAEQQNLIRPWINKAANSIIWSNDRAFVPAAAKNQNYLDFKLKWDETISKILTGALPVEEFDKLQEQWYQHGGKEFVEEMNAHIQSKN</sequence>
<feature type="chain" id="PRO_5039101130" description="ABC transporter substrate-binding protein" evidence="7">
    <location>
        <begin position="24"/>
        <end position="523"/>
    </location>
</feature>
<feature type="signal peptide" evidence="7">
    <location>
        <begin position="1"/>
        <end position="23"/>
    </location>
</feature>
<feature type="region of interest" description="Disordered" evidence="6">
    <location>
        <begin position="26"/>
        <end position="53"/>
    </location>
</feature>
<keyword evidence="9" id="KW-1185">Reference proteome</keyword>
<dbReference type="KEGG" id="pbj:VN24_13120"/>
<dbReference type="Pfam" id="PF01547">
    <property type="entry name" value="SBP_bac_1"/>
    <property type="match status" value="1"/>
</dbReference>
<evidence type="ECO:0000256" key="1">
    <source>
        <dbReference type="ARBA" id="ARBA00022475"/>
    </source>
</evidence>